<dbReference type="Gramene" id="TKV98237">
    <property type="protein sequence ID" value="TKV98237"/>
    <property type="gene ID" value="SEVIR_9G545850v2"/>
</dbReference>
<name>A0A4U6T8M6_SETVI</name>
<sequence length="41" mass="4530">MPGLVLHARHLAWVVGNGNGMAYYDPIKPQCADYRAVCKLT</sequence>
<dbReference type="EMBL" id="CM016560">
    <property type="protein sequence ID" value="TKV98237.1"/>
    <property type="molecule type" value="Genomic_DNA"/>
</dbReference>
<proteinExistence type="predicted"/>
<gene>
    <name evidence="1" type="ORF">SEVIR_9G545850v2</name>
</gene>
<accession>A0A4U6T8M6</accession>
<keyword evidence="2" id="KW-1185">Reference proteome</keyword>
<protein>
    <submittedName>
        <fullName evidence="1">Uncharacterized protein</fullName>
    </submittedName>
</protein>
<evidence type="ECO:0000313" key="1">
    <source>
        <dbReference type="EMBL" id="TKV98237.1"/>
    </source>
</evidence>
<evidence type="ECO:0000313" key="2">
    <source>
        <dbReference type="Proteomes" id="UP000298652"/>
    </source>
</evidence>
<dbReference type="AlphaFoldDB" id="A0A4U6T8M6"/>
<dbReference type="Proteomes" id="UP000298652">
    <property type="component" value="Chromosome 9"/>
</dbReference>
<reference evidence="1" key="1">
    <citation type="submission" date="2019-03" db="EMBL/GenBank/DDBJ databases">
        <title>WGS assembly of Setaria viridis.</title>
        <authorList>
            <person name="Huang P."/>
            <person name="Jenkins J."/>
            <person name="Grimwood J."/>
            <person name="Barry K."/>
            <person name="Healey A."/>
            <person name="Mamidi S."/>
            <person name="Sreedasyam A."/>
            <person name="Shu S."/>
            <person name="Feldman M."/>
            <person name="Wu J."/>
            <person name="Yu Y."/>
            <person name="Chen C."/>
            <person name="Johnson J."/>
            <person name="Rokhsar D."/>
            <person name="Baxter I."/>
            <person name="Schmutz J."/>
            <person name="Brutnell T."/>
            <person name="Kellogg E."/>
        </authorList>
    </citation>
    <scope>NUCLEOTIDE SEQUENCE [LARGE SCALE GENOMIC DNA]</scope>
</reference>
<organism evidence="1 2">
    <name type="scientific">Setaria viridis</name>
    <name type="common">Green bristlegrass</name>
    <name type="synonym">Setaria italica subsp. viridis</name>
    <dbReference type="NCBI Taxonomy" id="4556"/>
    <lineage>
        <taxon>Eukaryota</taxon>
        <taxon>Viridiplantae</taxon>
        <taxon>Streptophyta</taxon>
        <taxon>Embryophyta</taxon>
        <taxon>Tracheophyta</taxon>
        <taxon>Spermatophyta</taxon>
        <taxon>Magnoliopsida</taxon>
        <taxon>Liliopsida</taxon>
        <taxon>Poales</taxon>
        <taxon>Poaceae</taxon>
        <taxon>PACMAD clade</taxon>
        <taxon>Panicoideae</taxon>
        <taxon>Panicodae</taxon>
        <taxon>Paniceae</taxon>
        <taxon>Cenchrinae</taxon>
        <taxon>Setaria</taxon>
    </lineage>
</organism>